<feature type="signal peptide" evidence="1">
    <location>
        <begin position="1"/>
        <end position="26"/>
    </location>
</feature>
<sequence>MSIFVKVAALLLVVISVLVSSNRAMASEGINPLGIGPRTDIVNLTSRNNDKLKEVQKAFYDRGFDVTVSGKLGRETINAFVQLQRALKEPITGRLTSGQWKKLLAESPPTSWGALAVSTDGTHAEAHSQQTRALAEQIALRNCLSKTKSDCWVRSAPNYYWIVSGWCRLGNRTTVFLRIDGISSDKAFAKANKAAIKDGFDPYNGKDCFQAVAVHAMFGYEHTLTEREGFEVEHQADGQLVDVPN</sequence>
<organism evidence="2 3">
    <name type="scientific">Candidatus Kaiserbacteria bacterium RIFCSPHIGHO2_01_FULL_46_22</name>
    <dbReference type="NCBI Taxonomy" id="1798475"/>
    <lineage>
        <taxon>Bacteria</taxon>
        <taxon>Candidatus Kaiseribacteriota</taxon>
    </lineage>
</organism>
<dbReference type="InterPro" id="IPR036365">
    <property type="entry name" value="PGBD-like_sf"/>
</dbReference>
<dbReference type="Proteomes" id="UP000176322">
    <property type="component" value="Unassembled WGS sequence"/>
</dbReference>
<evidence type="ECO:0000313" key="3">
    <source>
        <dbReference type="Proteomes" id="UP000176322"/>
    </source>
</evidence>
<keyword evidence="1" id="KW-0732">Signal</keyword>
<reference evidence="2 3" key="1">
    <citation type="journal article" date="2016" name="Nat. Commun.">
        <title>Thousands of microbial genomes shed light on interconnected biogeochemical processes in an aquifer system.</title>
        <authorList>
            <person name="Anantharaman K."/>
            <person name="Brown C.T."/>
            <person name="Hug L.A."/>
            <person name="Sharon I."/>
            <person name="Castelle C.J."/>
            <person name="Probst A.J."/>
            <person name="Thomas B.C."/>
            <person name="Singh A."/>
            <person name="Wilkins M.J."/>
            <person name="Karaoz U."/>
            <person name="Brodie E.L."/>
            <person name="Williams K.H."/>
            <person name="Hubbard S.S."/>
            <person name="Banfield J.F."/>
        </authorList>
    </citation>
    <scope>NUCLEOTIDE SEQUENCE [LARGE SCALE GENOMIC DNA]</scope>
</reference>
<dbReference type="AlphaFoldDB" id="A0A1F6BWZ9"/>
<dbReference type="SUPFAM" id="SSF47090">
    <property type="entry name" value="PGBD-like"/>
    <property type="match status" value="1"/>
</dbReference>
<dbReference type="STRING" id="1798475.A2837_03135"/>
<comment type="caution">
    <text evidence="2">The sequence shown here is derived from an EMBL/GenBank/DDBJ whole genome shotgun (WGS) entry which is preliminary data.</text>
</comment>
<evidence type="ECO:0000256" key="1">
    <source>
        <dbReference type="SAM" id="SignalP"/>
    </source>
</evidence>
<protein>
    <recommendedName>
        <fullName evidence="4">Peptidoglycan binding-like domain-containing protein</fullName>
    </recommendedName>
</protein>
<evidence type="ECO:0000313" key="2">
    <source>
        <dbReference type="EMBL" id="OGG41476.1"/>
    </source>
</evidence>
<dbReference type="EMBL" id="MFKO01000008">
    <property type="protein sequence ID" value="OGG41476.1"/>
    <property type="molecule type" value="Genomic_DNA"/>
</dbReference>
<gene>
    <name evidence="2" type="ORF">A2837_03135</name>
</gene>
<feature type="chain" id="PRO_5009523176" description="Peptidoglycan binding-like domain-containing protein" evidence="1">
    <location>
        <begin position="27"/>
        <end position="245"/>
    </location>
</feature>
<accession>A0A1F6BWZ9</accession>
<name>A0A1F6BWZ9_9BACT</name>
<evidence type="ECO:0008006" key="4">
    <source>
        <dbReference type="Google" id="ProtNLM"/>
    </source>
</evidence>
<proteinExistence type="predicted"/>